<proteinExistence type="predicted"/>
<dbReference type="Proteomes" id="UP000838756">
    <property type="component" value="Unassembled WGS sequence"/>
</dbReference>
<gene>
    <name evidence="2" type="primary">jg74</name>
    <name evidence="2" type="ORF">PAEG_LOCUS1805</name>
</gene>
<accession>A0A8S4QM04</accession>
<sequence length="57" mass="5705">PAKGRKSEAAASSTPAREESRASTPAGKDSESGSTAAKATKTQSKDTPVDSGSDQPK</sequence>
<feature type="non-terminal residue" evidence="2">
    <location>
        <position position="1"/>
    </location>
</feature>
<keyword evidence="3" id="KW-1185">Reference proteome</keyword>
<evidence type="ECO:0000313" key="3">
    <source>
        <dbReference type="Proteomes" id="UP000838756"/>
    </source>
</evidence>
<dbReference type="OrthoDB" id="124855at2759"/>
<name>A0A8S4QM04_9NEOP</name>
<feature type="region of interest" description="Disordered" evidence="1">
    <location>
        <begin position="1"/>
        <end position="57"/>
    </location>
</feature>
<evidence type="ECO:0000256" key="1">
    <source>
        <dbReference type="SAM" id="MobiDB-lite"/>
    </source>
</evidence>
<reference evidence="2" key="1">
    <citation type="submission" date="2022-03" db="EMBL/GenBank/DDBJ databases">
        <authorList>
            <person name="Lindestad O."/>
        </authorList>
    </citation>
    <scope>NUCLEOTIDE SEQUENCE</scope>
</reference>
<dbReference type="AlphaFoldDB" id="A0A8S4QM04"/>
<protein>
    <submittedName>
        <fullName evidence="2">Jg74 protein</fullName>
    </submittedName>
</protein>
<feature type="compositionally biased region" description="Polar residues" evidence="1">
    <location>
        <begin position="32"/>
        <end position="42"/>
    </location>
</feature>
<comment type="caution">
    <text evidence="2">The sequence shown here is derived from an EMBL/GenBank/DDBJ whole genome shotgun (WGS) entry which is preliminary data.</text>
</comment>
<evidence type="ECO:0000313" key="2">
    <source>
        <dbReference type="EMBL" id="CAH2209406.1"/>
    </source>
</evidence>
<organism evidence="2 3">
    <name type="scientific">Pararge aegeria aegeria</name>
    <dbReference type="NCBI Taxonomy" id="348720"/>
    <lineage>
        <taxon>Eukaryota</taxon>
        <taxon>Metazoa</taxon>
        <taxon>Ecdysozoa</taxon>
        <taxon>Arthropoda</taxon>
        <taxon>Hexapoda</taxon>
        <taxon>Insecta</taxon>
        <taxon>Pterygota</taxon>
        <taxon>Neoptera</taxon>
        <taxon>Endopterygota</taxon>
        <taxon>Lepidoptera</taxon>
        <taxon>Glossata</taxon>
        <taxon>Ditrysia</taxon>
        <taxon>Papilionoidea</taxon>
        <taxon>Nymphalidae</taxon>
        <taxon>Satyrinae</taxon>
        <taxon>Satyrini</taxon>
        <taxon>Parargina</taxon>
        <taxon>Pararge</taxon>
    </lineage>
</organism>
<dbReference type="EMBL" id="CAKXAJ010005787">
    <property type="protein sequence ID" value="CAH2209406.1"/>
    <property type="molecule type" value="Genomic_DNA"/>
</dbReference>